<dbReference type="InterPro" id="IPR036397">
    <property type="entry name" value="RNaseH_sf"/>
</dbReference>
<dbReference type="GO" id="GO:0015074">
    <property type="term" value="P:DNA integration"/>
    <property type="evidence" value="ECO:0007669"/>
    <property type="project" value="InterPro"/>
</dbReference>
<keyword evidence="4" id="KW-1185">Reference proteome</keyword>
<protein>
    <submittedName>
        <fullName evidence="3">IS2 transposase TnpB</fullName>
    </submittedName>
</protein>
<comment type="caution">
    <text evidence="3">The sequence shown here is derived from an EMBL/GenBank/DDBJ whole genome shotgun (WGS) entry which is preliminary data.</text>
</comment>
<feature type="region of interest" description="Disordered" evidence="1">
    <location>
        <begin position="102"/>
        <end position="131"/>
    </location>
</feature>
<sequence length="131" mass="14369">MHGVPEHIRSDNGSEFTAKAIRRWLGQLGVGTLYIEPASPWQNGYAESFHSRLRDEFLAVEEFESLAAARKLTAAWREDYNHHRPHGSLGYLTPAQFAARCPASAPKAASATPQQPSPLQQGSGFTQPVPS</sequence>
<dbReference type="EMBL" id="SJPH01000010">
    <property type="protein sequence ID" value="TWT40843.1"/>
    <property type="molecule type" value="Genomic_DNA"/>
</dbReference>
<feature type="compositionally biased region" description="Low complexity" evidence="1">
    <location>
        <begin position="102"/>
        <end position="124"/>
    </location>
</feature>
<dbReference type="SUPFAM" id="SSF53098">
    <property type="entry name" value="Ribonuclease H-like"/>
    <property type="match status" value="1"/>
</dbReference>
<dbReference type="GO" id="GO:0003676">
    <property type="term" value="F:nucleic acid binding"/>
    <property type="evidence" value="ECO:0007669"/>
    <property type="project" value="InterPro"/>
</dbReference>
<evidence type="ECO:0000313" key="4">
    <source>
        <dbReference type="Proteomes" id="UP000318995"/>
    </source>
</evidence>
<accession>A0A5C5VRY6</accession>
<dbReference type="InterPro" id="IPR001584">
    <property type="entry name" value="Integrase_cat-core"/>
</dbReference>
<dbReference type="InterPro" id="IPR012337">
    <property type="entry name" value="RNaseH-like_sf"/>
</dbReference>
<feature type="domain" description="Integrase catalytic" evidence="2">
    <location>
        <begin position="1"/>
        <end position="102"/>
    </location>
</feature>
<name>A0A5C5VRY6_9BACT</name>
<dbReference type="PANTHER" id="PTHR47515:SF1">
    <property type="entry name" value="BLR2054 PROTEIN"/>
    <property type="match status" value="1"/>
</dbReference>
<dbReference type="PANTHER" id="PTHR47515">
    <property type="entry name" value="LOW CALCIUM RESPONSE LOCUS PROTEIN T"/>
    <property type="match status" value="1"/>
</dbReference>
<dbReference type="Pfam" id="PF13683">
    <property type="entry name" value="rve_3"/>
    <property type="match status" value="1"/>
</dbReference>
<evidence type="ECO:0000313" key="3">
    <source>
        <dbReference type="EMBL" id="TWT40843.1"/>
    </source>
</evidence>
<dbReference type="AlphaFoldDB" id="A0A5C5VRY6"/>
<dbReference type="PROSITE" id="PS50994">
    <property type="entry name" value="INTEGRASE"/>
    <property type="match status" value="1"/>
</dbReference>
<proteinExistence type="predicted"/>
<dbReference type="Proteomes" id="UP000318995">
    <property type="component" value="Unassembled WGS sequence"/>
</dbReference>
<evidence type="ECO:0000259" key="2">
    <source>
        <dbReference type="PROSITE" id="PS50994"/>
    </source>
</evidence>
<evidence type="ECO:0000256" key="1">
    <source>
        <dbReference type="SAM" id="MobiDB-lite"/>
    </source>
</evidence>
<gene>
    <name evidence="3" type="ORF">Pla111_32610</name>
</gene>
<dbReference type="Gene3D" id="3.30.420.10">
    <property type="entry name" value="Ribonuclease H-like superfamily/Ribonuclease H"/>
    <property type="match status" value="1"/>
</dbReference>
<organism evidence="3 4">
    <name type="scientific">Botrimarina hoheduenensis</name>
    <dbReference type="NCBI Taxonomy" id="2528000"/>
    <lineage>
        <taxon>Bacteria</taxon>
        <taxon>Pseudomonadati</taxon>
        <taxon>Planctomycetota</taxon>
        <taxon>Planctomycetia</taxon>
        <taxon>Pirellulales</taxon>
        <taxon>Lacipirellulaceae</taxon>
        <taxon>Botrimarina</taxon>
    </lineage>
</organism>
<reference evidence="3 4" key="1">
    <citation type="submission" date="2019-02" db="EMBL/GenBank/DDBJ databases">
        <title>Deep-cultivation of Planctomycetes and their phenomic and genomic characterization uncovers novel biology.</title>
        <authorList>
            <person name="Wiegand S."/>
            <person name="Jogler M."/>
            <person name="Boedeker C."/>
            <person name="Pinto D."/>
            <person name="Vollmers J."/>
            <person name="Rivas-Marin E."/>
            <person name="Kohn T."/>
            <person name="Peeters S.H."/>
            <person name="Heuer A."/>
            <person name="Rast P."/>
            <person name="Oberbeckmann S."/>
            <person name="Bunk B."/>
            <person name="Jeske O."/>
            <person name="Meyerdierks A."/>
            <person name="Storesund J.E."/>
            <person name="Kallscheuer N."/>
            <person name="Luecker S."/>
            <person name="Lage O.M."/>
            <person name="Pohl T."/>
            <person name="Merkel B.J."/>
            <person name="Hornburger P."/>
            <person name="Mueller R.-W."/>
            <person name="Bruemmer F."/>
            <person name="Labrenz M."/>
            <person name="Spormann A.M."/>
            <person name="Op Den Camp H."/>
            <person name="Overmann J."/>
            <person name="Amann R."/>
            <person name="Jetten M.S.M."/>
            <person name="Mascher T."/>
            <person name="Medema M.H."/>
            <person name="Devos D.P."/>
            <person name="Kaster A.-K."/>
            <person name="Ovreas L."/>
            <person name="Rohde M."/>
            <person name="Galperin M.Y."/>
            <person name="Jogler C."/>
        </authorList>
    </citation>
    <scope>NUCLEOTIDE SEQUENCE [LARGE SCALE GENOMIC DNA]</scope>
    <source>
        <strain evidence="3 4">Pla111</strain>
    </source>
</reference>